<evidence type="ECO:0000256" key="2">
    <source>
        <dbReference type="ARBA" id="ARBA00023002"/>
    </source>
</evidence>
<keyword evidence="6" id="KW-1185">Reference proteome</keyword>
<dbReference type="GO" id="GO:0006089">
    <property type="term" value="P:lactate metabolic process"/>
    <property type="evidence" value="ECO:0007669"/>
    <property type="project" value="TreeGrafter"/>
</dbReference>
<evidence type="ECO:0008006" key="7">
    <source>
        <dbReference type="Google" id="ProtNLM"/>
    </source>
</evidence>
<gene>
    <name evidence="5" type="ORF">CcaverHIS019_0102330</name>
</gene>
<dbReference type="InterPro" id="IPR001199">
    <property type="entry name" value="Cyt_B5-like_heme/steroid-bd"/>
</dbReference>
<dbReference type="KEGG" id="ccac:CcaHIS019_0102330"/>
<dbReference type="Gene3D" id="3.10.120.10">
    <property type="entry name" value="Cytochrome b5-like heme/steroid binding domain"/>
    <property type="match status" value="1"/>
</dbReference>
<feature type="domain" description="FMN hydroxy acid dehydrogenase" evidence="4">
    <location>
        <begin position="172"/>
        <end position="529"/>
    </location>
</feature>
<dbReference type="GeneID" id="85491386"/>
<dbReference type="InterPro" id="IPR000262">
    <property type="entry name" value="FMN-dep_DH"/>
</dbReference>
<evidence type="ECO:0000256" key="1">
    <source>
        <dbReference type="ARBA" id="ARBA00001917"/>
    </source>
</evidence>
<evidence type="ECO:0000259" key="3">
    <source>
        <dbReference type="PROSITE" id="PS50255"/>
    </source>
</evidence>
<dbReference type="Proteomes" id="UP001233271">
    <property type="component" value="Chromosome 1"/>
</dbReference>
<dbReference type="SMART" id="SM01117">
    <property type="entry name" value="Cyt-b5"/>
    <property type="match status" value="1"/>
</dbReference>
<reference evidence="5" key="1">
    <citation type="journal article" date="2023" name="BMC Genomics">
        <title>Chromosome-level genome assemblies of Cutaneotrichosporon spp. (Trichosporonales, Basidiomycota) reveal imbalanced evolution between nucleotide sequences and chromosome synteny.</title>
        <authorList>
            <person name="Kobayashi Y."/>
            <person name="Kayamori A."/>
            <person name="Aoki K."/>
            <person name="Shiwa Y."/>
            <person name="Matsutani M."/>
            <person name="Fujita N."/>
            <person name="Sugita T."/>
            <person name="Iwasaki W."/>
            <person name="Tanaka N."/>
            <person name="Takashima M."/>
        </authorList>
    </citation>
    <scope>NUCLEOTIDE SEQUENCE</scope>
    <source>
        <strain evidence="5">HIS019</strain>
    </source>
</reference>
<feature type="domain" description="Cytochrome b5 heme-binding" evidence="3">
    <location>
        <begin position="69"/>
        <end position="146"/>
    </location>
</feature>
<organism evidence="5 6">
    <name type="scientific">Cutaneotrichosporon cavernicola</name>
    <dbReference type="NCBI Taxonomy" id="279322"/>
    <lineage>
        <taxon>Eukaryota</taxon>
        <taxon>Fungi</taxon>
        <taxon>Dikarya</taxon>
        <taxon>Basidiomycota</taxon>
        <taxon>Agaricomycotina</taxon>
        <taxon>Tremellomycetes</taxon>
        <taxon>Trichosporonales</taxon>
        <taxon>Trichosporonaceae</taxon>
        <taxon>Cutaneotrichosporon</taxon>
    </lineage>
</organism>
<protein>
    <recommendedName>
        <fullName evidence="7">L-mandelate dehydrogenase</fullName>
    </recommendedName>
</protein>
<sequence>MFARPLVRTARAVRCTKRRFASSTASTVSSGFATRAALAAAGAVVVAGTVYTILPQAHADASRVTKSGERIITLEEMGKHWQAGSLWVAIDGKVYDVSEFANTHPGGSRILLENGGRDTTKLFHAIHPPNTIHKYAKEVPCVGVIDPEELAVLASQRNAEDDRIDAARKRLFGVDSVVGISDFERYAKDLLPLHAWAYYSTGADTEGALAENAAIFKRLFFRPRIMRDVHDVDTSTEFLGVKSSIPVYVAPTARNGLGQPEGEVAVTRGAGATGIFQVLSHYASRSLDEVKAAARDGQHIGWQVYLNPDRERSREAIEEAVAAGAHSIWITADTVTLGKRETERRLNAEANPAPHGQPLSRERQRFGFSAHDARMSWDDIAFVRKYAPGLPVVIKGVGAWEDVVLAYKYGADAVVLSNHGGRQLDFAQPPLKVLYDVNKNAPQVLHRKNFNIFVDGSVRHGTDVLKALCLGATAVGLGRPFIYAATGWGSDGVEKAVEILEEEIAIGMQLLGVTRVDQLGPQYLDTSKI</sequence>
<dbReference type="PANTHER" id="PTHR10578">
    <property type="entry name" value="S -2-HYDROXY-ACID OXIDASE-RELATED"/>
    <property type="match status" value="1"/>
</dbReference>
<proteinExistence type="predicted"/>
<comment type="cofactor">
    <cofactor evidence="1">
        <name>FMN</name>
        <dbReference type="ChEBI" id="CHEBI:58210"/>
    </cofactor>
</comment>
<dbReference type="Pfam" id="PF01070">
    <property type="entry name" value="FMN_dh"/>
    <property type="match status" value="1"/>
</dbReference>
<name>A0AA48KZY8_9TREE</name>
<dbReference type="InterPro" id="IPR037396">
    <property type="entry name" value="FMN_HAD"/>
</dbReference>
<dbReference type="EMBL" id="AP028212">
    <property type="protein sequence ID" value="BEI87515.1"/>
    <property type="molecule type" value="Genomic_DNA"/>
</dbReference>
<dbReference type="PROSITE" id="PS51349">
    <property type="entry name" value="FMN_HYDROXY_ACID_DH_2"/>
    <property type="match status" value="1"/>
</dbReference>
<evidence type="ECO:0000313" key="5">
    <source>
        <dbReference type="EMBL" id="BEI87515.1"/>
    </source>
</evidence>
<accession>A0AA48KZY8</accession>
<dbReference type="RefSeq" id="XP_060452781.1">
    <property type="nucleotide sequence ID" value="XM_060598045.1"/>
</dbReference>
<dbReference type="SUPFAM" id="SSF51395">
    <property type="entry name" value="FMN-linked oxidoreductases"/>
    <property type="match status" value="1"/>
</dbReference>
<dbReference type="InterPro" id="IPR036400">
    <property type="entry name" value="Cyt_B5-like_heme/steroid_sf"/>
</dbReference>
<dbReference type="PROSITE" id="PS00557">
    <property type="entry name" value="FMN_HYDROXY_ACID_DH_1"/>
    <property type="match status" value="1"/>
</dbReference>
<dbReference type="SUPFAM" id="SSF55856">
    <property type="entry name" value="Cytochrome b5-like heme/steroid binding domain"/>
    <property type="match status" value="1"/>
</dbReference>
<dbReference type="PROSITE" id="PS50255">
    <property type="entry name" value="CYTOCHROME_B5_2"/>
    <property type="match status" value="1"/>
</dbReference>
<keyword evidence="2" id="KW-0560">Oxidoreductase</keyword>
<dbReference type="GO" id="GO:0004460">
    <property type="term" value="F:L-lactate dehydrogenase (cytochrome) activity"/>
    <property type="evidence" value="ECO:0007669"/>
    <property type="project" value="TreeGrafter"/>
</dbReference>
<evidence type="ECO:0000259" key="4">
    <source>
        <dbReference type="PROSITE" id="PS51349"/>
    </source>
</evidence>
<dbReference type="Pfam" id="PF00173">
    <property type="entry name" value="Cyt-b5"/>
    <property type="match status" value="1"/>
</dbReference>
<dbReference type="Gene3D" id="3.20.20.70">
    <property type="entry name" value="Aldolase class I"/>
    <property type="match status" value="1"/>
</dbReference>
<evidence type="ECO:0000313" key="6">
    <source>
        <dbReference type="Proteomes" id="UP001233271"/>
    </source>
</evidence>
<dbReference type="InterPro" id="IPR008259">
    <property type="entry name" value="FMN_hydac_DH_AS"/>
</dbReference>
<dbReference type="InterPro" id="IPR013785">
    <property type="entry name" value="Aldolase_TIM"/>
</dbReference>
<dbReference type="PANTHER" id="PTHR10578:SF101">
    <property type="entry name" value="L-LACTATE DEHYDROGENASE (CYTOCHROME B2)"/>
    <property type="match status" value="1"/>
</dbReference>
<dbReference type="AlphaFoldDB" id="A0AA48KZY8"/>